<dbReference type="CDD" id="cd04051">
    <property type="entry name" value="C2_SRC2_like"/>
    <property type="match status" value="1"/>
</dbReference>
<dbReference type="EMBL" id="JACGWJ010000031">
    <property type="protein sequence ID" value="KAL0298272.1"/>
    <property type="molecule type" value="Genomic_DNA"/>
</dbReference>
<dbReference type="GO" id="GO:0006952">
    <property type="term" value="P:defense response"/>
    <property type="evidence" value="ECO:0007669"/>
    <property type="project" value="InterPro"/>
</dbReference>
<feature type="domain" description="C2" evidence="2">
    <location>
        <begin position="1"/>
        <end position="111"/>
    </location>
</feature>
<evidence type="ECO:0000259" key="2">
    <source>
        <dbReference type="PROSITE" id="PS50004"/>
    </source>
</evidence>
<dbReference type="Pfam" id="PF00168">
    <property type="entry name" value="C2"/>
    <property type="match status" value="1"/>
</dbReference>
<dbReference type="PROSITE" id="PS50004">
    <property type="entry name" value="C2"/>
    <property type="match status" value="1"/>
</dbReference>
<dbReference type="Gene3D" id="2.60.40.150">
    <property type="entry name" value="C2 domain"/>
    <property type="match status" value="1"/>
</dbReference>
<feature type="region of interest" description="Disordered" evidence="1">
    <location>
        <begin position="144"/>
        <end position="207"/>
    </location>
</feature>
<dbReference type="SMART" id="SM00239">
    <property type="entry name" value="C2"/>
    <property type="match status" value="1"/>
</dbReference>
<dbReference type="PANTHER" id="PTHR32246:SF15">
    <property type="entry name" value="CALCIUM-DEPENDENT LIPID-BINDING (CALB DOMAIN) FAMILY PROTEIN"/>
    <property type="match status" value="1"/>
</dbReference>
<name>A0AAW2JUS2_SESRA</name>
<dbReference type="SUPFAM" id="SSF49562">
    <property type="entry name" value="C2 domain (Calcium/lipid-binding domain, CaLB)"/>
    <property type="match status" value="1"/>
</dbReference>
<dbReference type="InterPro" id="IPR044750">
    <property type="entry name" value="C2_SRC2/BAP"/>
</dbReference>
<proteinExistence type="predicted"/>
<organism evidence="3">
    <name type="scientific">Sesamum radiatum</name>
    <name type="common">Black benniseed</name>
    <dbReference type="NCBI Taxonomy" id="300843"/>
    <lineage>
        <taxon>Eukaryota</taxon>
        <taxon>Viridiplantae</taxon>
        <taxon>Streptophyta</taxon>
        <taxon>Embryophyta</taxon>
        <taxon>Tracheophyta</taxon>
        <taxon>Spermatophyta</taxon>
        <taxon>Magnoliopsida</taxon>
        <taxon>eudicotyledons</taxon>
        <taxon>Gunneridae</taxon>
        <taxon>Pentapetalae</taxon>
        <taxon>asterids</taxon>
        <taxon>lamiids</taxon>
        <taxon>Lamiales</taxon>
        <taxon>Pedaliaceae</taxon>
        <taxon>Sesamum</taxon>
    </lineage>
</organism>
<reference evidence="3" key="2">
    <citation type="journal article" date="2024" name="Plant">
        <title>Genomic evolution and insights into agronomic trait innovations of Sesamum species.</title>
        <authorList>
            <person name="Miao H."/>
            <person name="Wang L."/>
            <person name="Qu L."/>
            <person name="Liu H."/>
            <person name="Sun Y."/>
            <person name="Le M."/>
            <person name="Wang Q."/>
            <person name="Wei S."/>
            <person name="Zheng Y."/>
            <person name="Lin W."/>
            <person name="Duan Y."/>
            <person name="Cao H."/>
            <person name="Xiong S."/>
            <person name="Wang X."/>
            <person name="Wei L."/>
            <person name="Li C."/>
            <person name="Ma Q."/>
            <person name="Ju M."/>
            <person name="Zhao R."/>
            <person name="Li G."/>
            <person name="Mu C."/>
            <person name="Tian Q."/>
            <person name="Mei H."/>
            <person name="Zhang T."/>
            <person name="Gao T."/>
            <person name="Zhang H."/>
        </authorList>
    </citation>
    <scope>NUCLEOTIDE SEQUENCE</scope>
    <source>
        <strain evidence="3">G02</strain>
    </source>
</reference>
<dbReference type="InterPro" id="IPR000008">
    <property type="entry name" value="C2_dom"/>
</dbReference>
<sequence>MRKVWVEVCLISARGLRRTSSLWKLQWFAVGWIQPEDKYCSRVDTSGNANPVWKTKFSVAVDTSESKFQDLALHVEVYSREPIFLRESLLGSATIVLKEFLDKYDSKSKVSKPVEEVGSFQLRKKNSNKPRGFIDISIRISEEREGPSSSFPATRRHQYDANSSKLFPPPPVGGANYAATGGPSYQPPRTSPPPPPPPPPPPANVGYFPNVFPTNNYTPSSYINMPSSVAPPGHGRGHGFGMGAGAGALAAGAVIFGDDFLTGFDLPGASGDPSITISTYPPF</sequence>
<dbReference type="InterPro" id="IPR035892">
    <property type="entry name" value="C2_domain_sf"/>
</dbReference>
<protein>
    <recommendedName>
        <fullName evidence="2">C2 domain-containing protein</fullName>
    </recommendedName>
</protein>
<evidence type="ECO:0000313" key="3">
    <source>
        <dbReference type="EMBL" id="KAL0298272.1"/>
    </source>
</evidence>
<dbReference type="PANTHER" id="PTHR32246">
    <property type="entry name" value="INGRESSION PROTEIN FIC1"/>
    <property type="match status" value="1"/>
</dbReference>
<accession>A0AAW2JUS2</accession>
<dbReference type="AlphaFoldDB" id="A0AAW2JUS2"/>
<evidence type="ECO:0000256" key="1">
    <source>
        <dbReference type="SAM" id="MobiDB-lite"/>
    </source>
</evidence>
<gene>
    <name evidence="3" type="ORF">Sradi_6487000</name>
</gene>
<reference evidence="3" key="1">
    <citation type="submission" date="2020-06" db="EMBL/GenBank/DDBJ databases">
        <authorList>
            <person name="Li T."/>
            <person name="Hu X."/>
            <person name="Zhang T."/>
            <person name="Song X."/>
            <person name="Zhang H."/>
            <person name="Dai N."/>
            <person name="Sheng W."/>
            <person name="Hou X."/>
            <person name="Wei L."/>
        </authorList>
    </citation>
    <scope>NUCLEOTIDE SEQUENCE</scope>
    <source>
        <strain evidence="3">G02</strain>
        <tissue evidence="3">Leaf</tissue>
    </source>
</reference>
<feature type="compositionally biased region" description="Pro residues" evidence="1">
    <location>
        <begin position="185"/>
        <end position="203"/>
    </location>
</feature>
<comment type="caution">
    <text evidence="3">The sequence shown here is derived from an EMBL/GenBank/DDBJ whole genome shotgun (WGS) entry which is preliminary data.</text>
</comment>